<reference evidence="2" key="1">
    <citation type="submission" date="2014-08" db="EMBL/GenBank/DDBJ databases">
        <authorList>
            <person name="Moulin L."/>
        </authorList>
    </citation>
    <scope>NUCLEOTIDE SEQUENCE [LARGE SCALE GENOMIC DNA]</scope>
</reference>
<dbReference type="AlphaFoldDB" id="A0A090G7A3"/>
<dbReference type="Gene3D" id="3.90.1530.10">
    <property type="entry name" value="Conserved hypothetical protein from pyrococcus furiosus pfu- 392566-001, ParB domain"/>
    <property type="match status" value="1"/>
</dbReference>
<keyword evidence="2" id="KW-1185">Reference proteome</keyword>
<name>A0A090G7A3_MESPL</name>
<organism evidence="1 2">
    <name type="scientific">Mesorhizobium plurifarium</name>
    <dbReference type="NCBI Taxonomy" id="69974"/>
    <lineage>
        <taxon>Bacteria</taxon>
        <taxon>Pseudomonadati</taxon>
        <taxon>Pseudomonadota</taxon>
        <taxon>Alphaproteobacteria</taxon>
        <taxon>Hyphomicrobiales</taxon>
        <taxon>Phyllobacteriaceae</taxon>
        <taxon>Mesorhizobium</taxon>
    </lineage>
</organism>
<accession>A0A090G7A3</accession>
<evidence type="ECO:0000313" key="1">
    <source>
        <dbReference type="EMBL" id="CDX26827.1"/>
    </source>
</evidence>
<evidence type="ECO:0000313" key="2">
    <source>
        <dbReference type="Proteomes" id="UP000045285"/>
    </source>
</evidence>
<dbReference type="EMBL" id="CCMZ01000056">
    <property type="protein sequence ID" value="CDX26827.1"/>
    <property type="molecule type" value="Genomic_DNA"/>
</dbReference>
<dbReference type="InterPro" id="IPR036086">
    <property type="entry name" value="ParB/Sulfiredoxin_sf"/>
</dbReference>
<dbReference type="SUPFAM" id="SSF110849">
    <property type="entry name" value="ParB/Sulfiredoxin"/>
    <property type="match status" value="1"/>
</dbReference>
<proteinExistence type="predicted"/>
<gene>
    <name evidence="1" type="ORF">MPL3356_60577</name>
</gene>
<protein>
    <submittedName>
        <fullName evidence="1">ParB-like nuclease</fullName>
    </submittedName>
</protein>
<dbReference type="Proteomes" id="UP000045285">
    <property type="component" value="Unassembled WGS sequence"/>
</dbReference>
<sequence length="292" mass="32121">MRQPQETTQTKEDQMKHIDPAEYLAFMGTPISENLGVAPRLDWIPISKLRIDPAYQREVLRNGARNIGKIAREFDWSLFGIVVVAEIEGDLYAIVDGQHRTLGAALRGIEAVPCLIIQADLSKQAKAFAAINGAVTKIHGLAIFAAEVAAGTPEAVALRDACAAAEVTICKYPVAAINMKPNETLAIGALQRCLRVYGAQHLTAALRCITQTRRGEVGHLREPTIKALCHVLEVEPSWKESEENLHKAMKKFDFAKQLEKATITAKQQRNETYTVLGNVLFDFLDKQLGVPA</sequence>